<dbReference type="InParanoid" id="A0A1V8SSR9"/>
<dbReference type="PANTHER" id="PTHR28133">
    <property type="entry name" value="REQUIRED FOR RESPIRATORY GROWTH PROTEIN 7, MITOCHONDRIAL"/>
    <property type="match status" value="1"/>
</dbReference>
<evidence type="ECO:0000256" key="1">
    <source>
        <dbReference type="ARBA" id="ARBA00004173"/>
    </source>
</evidence>
<name>A0A1V8SSR9_9PEZI</name>
<dbReference type="InterPro" id="IPR018828">
    <property type="entry name" value="RRG7"/>
</dbReference>
<feature type="region of interest" description="Disordered" evidence="3">
    <location>
        <begin position="330"/>
        <end position="369"/>
    </location>
</feature>
<proteinExistence type="predicted"/>
<dbReference type="GO" id="GO:0003676">
    <property type="term" value="F:nucleic acid binding"/>
    <property type="evidence" value="ECO:0007669"/>
    <property type="project" value="InterPro"/>
</dbReference>
<dbReference type="Pfam" id="PF10356">
    <property type="entry name" value="RRG7"/>
    <property type="match status" value="1"/>
</dbReference>
<evidence type="ECO:0000256" key="3">
    <source>
        <dbReference type="SAM" id="MobiDB-lite"/>
    </source>
</evidence>
<organism evidence="4 5">
    <name type="scientific">Cryoendolithus antarcticus</name>
    <dbReference type="NCBI Taxonomy" id="1507870"/>
    <lineage>
        <taxon>Eukaryota</taxon>
        <taxon>Fungi</taxon>
        <taxon>Dikarya</taxon>
        <taxon>Ascomycota</taxon>
        <taxon>Pezizomycotina</taxon>
        <taxon>Dothideomycetes</taxon>
        <taxon>Dothideomycetidae</taxon>
        <taxon>Cladosporiales</taxon>
        <taxon>Cladosporiaceae</taxon>
        <taxon>Cryoendolithus</taxon>
    </lineage>
</organism>
<evidence type="ECO:0000313" key="4">
    <source>
        <dbReference type="EMBL" id="OQO02237.1"/>
    </source>
</evidence>
<dbReference type="PANTHER" id="PTHR28133:SF1">
    <property type="entry name" value="REQUIRED FOR RESPIRATORY GROWTH PROTEIN 7, MITOCHONDRIAL"/>
    <property type="match status" value="1"/>
</dbReference>
<evidence type="ECO:0000256" key="2">
    <source>
        <dbReference type="ARBA" id="ARBA00023128"/>
    </source>
</evidence>
<feature type="region of interest" description="Disordered" evidence="3">
    <location>
        <begin position="98"/>
        <end position="123"/>
    </location>
</feature>
<dbReference type="SUPFAM" id="SSF52980">
    <property type="entry name" value="Restriction endonuclease-like"/>
    <property type="match status" value="1"/>
</dbReference>
<dbReference type="GO" id="GO:0006302">
    <property type="term" value="P:double-strand break repair"/>
    <property type="evidence" value="ECO:0007669"/>
    <property type="project" value="UniProtKB-ARBA"/>
</dbReference>
<comment type="subcellular location">
    <subcellularLocation>
        <location evidence="1">Mitochondrion</location>
    </subcellularLocation>
</comment>
<dbReference type="Gene3D" id="3.40.1350.10">
    <property type="match status" value="1"/>
</dbReference>
<comment type="caution">
    <text evidence="4">The sequence shown here is derived from an EMBL/GenBank/DDBJ whole genome shotgun (WGS) entry which is preliminary data.</text>
</comment>
<dbReference type="Proteomes" id="UP000192596">
    <property type="component" value="Unassembled WGS sequence"/>
</dbReference>
<dbReference type="InterPro" id="IPR011335">
    <property type="entry name" value="Restrct_endonuc-II-like"/>
</dbReference>
<gene>
    <name evidence="4" type="ORF">B0A48_11791</name>
</gene>
<evidence type="ECO:0008006" key="6">
    <source>
        <dbReference type="Google" id="ProtNLM"/>
    </source>
</evidence>
<accession>A0A1V8SSR9</accession>
<evidence type="ECO:0000313" key="5">
    <source>
        <dbReference type="Proteomes" id="UP000192596"/>
    </source>
</evidence>
<dbReference type="AlphaFoldDB" id="A0A1V8SSR9"/>
<keyword evidence="2" id="KW-0496">Mitochondrion</keyword>
<feature type="compositionally biased region" description="Low complexity" evidence="3">
    <location>
        <begin position="339"/>
        <end position="353"/>
    </location>
</feature>
<dbReference type="OrthoDB" id="20734at2759"/>
<feature type="region of interest" description="Disordered" evidence="3">
    <location>
        <begin position="40"/>
        <end position="67"/>
    </location>
</feature>
<reference evidence="5" key="1">
    <citation type="submission" date="2017-03" db="EMBL/GenBank/DDBJ databases">
        <title>Genomes of endolithic fungi from Antarctica.</title>
        <authorList>
            <person name="Coleine C."/>
            <person name="Masonjones S."/>
            <person name="Stajich J.E."/>
        </authorList>
    </citation>
    <scope>NUCLEOTIDE SEQUENCE [LARGE SCALE GENOMIC DNA]</scope>
    <source>
        <strain evidence="5">CCFEE 5527</strain>
    </source>
</reference>
<dbReference type="EMBL" id="NAJO01000028">
    <property type="protein sequence ID" value="OQO02237.1"/>
    <property type="molecule type" value="Genomic_DNA"/>
</dbReference>
<feature type="compositionally biased region" description="Basic and acidic residues" evidence="3">
    <location>
        <begin position="49"/>
        <end position="67"/>
    </location>
</feature>
<sequence>MFSQHVGDTTRLLREIQGRTFASSACLHFPRTKATTVPGIEGLARATRKKAEPKKATKSKRKDDEEKPLLGLFAKQARLEQSLRLSIAIRKGKEAGAMARAAGETSSKRSKKTSVNTKEPDLYAFGSPNHHNLETFLDFAKKANLSTITSVYKGTLYEYTVASALKAFGFSLRRTGRSNDLGIDLLGMWHLPDESTTLKVLVQCKASKPTPAMARELEGAYVGAPSAWQGDHVMALLVSTHPCTKGVSEAVQRSKSPIGVMQVDRDGRIRQFLWNAVAGERGLTGLGATTIYPSAGREEPREIGVATIALTWLGKYWRLPSSKYMQPLRDATSGKHETVTTVQEQAAEAQQVPPEQPVLGNALPPQQPL</sequence>
<protein>
    <recommendedName>
        <fullName evidence="6">Required for respiratory growth protein 7, mitochondrial</fullName>
    </recommendedName>
</protein>
<dbReference type="GO" id="GO:0005739">
    <property type="term" value="C:mitochondrion"/>
    <property type="evidence" value="ECO:0007669"/>
    <property type="project" value="UniProtKB-SubCell"/>
</dbReference>
<dbReference type="InterPro" id="IPR011856">
    <property type="entry name" value="tRNA_endonuc-like_dom_sf"/>
</dbReference>
<keyword evidence="5" id="KW-1185">Reference proteome</keyword>